<protein>
    <submittedName>
        <fullName evidence="1">Uncharacterized protein</fullName>
    </submittedName>
</protein>
<evidence type="ECO:0000313" key="1">
    <source>
        <dbReference type="EMBL" id="QHT14478.1"/>
    </source>
</evidence>
<sequence length="124" mass="14605">MKLFSSARLKPYEVLGAFINIQTYRHPILPPDMYYFVPILVTKFVQPYTFEPHFMGSRSPVLDIYTMREFRFPYVYSMKNYHVDPPKPKVFTSYSFQYDIYNVEDIQIPGELKVGDVIISVSGK</sequence>
<proteinExistence type="predicted"/>
<reference evidence="1" key="1">
    <citation type="journal article" date="2020" name="Nature">
        <title>Giant virus diversity and host interactions through global metagenomics.</title>
        <authorList>
            <person name="Schulz F."/>
            <person name="Roux S."/>
            <person name="Paez-Espino D."/>
            <person name="Jungbluth S."/>
            <person name="Walsh D.A."/>
            <person name="Denef V.J."/>
            <person name="McMahon K.D."/>
            <person name="Konstantinidis K.T."/>
            <person name="Eloe-Fadrosh E.A."/>
            <person name="Kyrpides N.C."/>
            <person name="Woyke T."/>
        </authorList>
    </citation>
    <scope>NUCLEOTIDE SEQUENCE</scope>
    <source>
        <strain evidence="1">GVMAG-M-3300023174-137</strain>
    </source>
</reference>
<dbReference type="EMBL" id="MN739585">
    <property type="protein sequence ID" value="QHT14478.1"/>
    <property type="molecule type" value="Genomic_DNA"/>
</dbReference>
<organism evidence="1">
    <name type="scientific">viral metagenome</name>
    <dbReference type="NCBI Taxonomy" id="1070528"/>
    <lineage>
        <taxon>unclassified sequences</taxon>
        <taxon>metagenomes</taxon>
        <taxon>organismal metagenomes</taxon>
    </lineage>
</organism>
<accession>A0A6C0DC48</accession>
<name>A0A6C0DC48_9ZZZZ</name>
<dbReference type="AlphaFoldDB" id="A0A6C0DC48"/>